<dbReference type="InterPro" id="IPR011047">
    <property type="entry name" value="Quinoprotein_ADH-like_sf"/>
</dbReference>
<dbReference type="InterPro" id="IPR018391">
    <property type="entry name" value="PQQ_b-propeller_rpt"/>
</dbReference>
<sequence length="237" mass="24936">ESGEIQWRYDQFGDRSQIGSSPAVADGRVYFGAEETLYALDSEAGDEVWTRNVPSHPDSSPAVVDGTVYYGGPTLSDSGPPAQLTALDAASGDTNWTADLDDISFRSSPAVADGTVYVAASSRRVCTGAGGDGESECSGTTRGQVYAIDSESGERQWTAEIKTDTRSSPAVVDNVVFVGCRDGLSAVTTDGENAWRINFEDDREDGPYVDSSPAVADGHVFIGASDGQLRGINADSR</sequence>
<dbReference type="RefSeq" id="WP_139172453.1">
    <property type="nucleotide sequence ID" value="NZ_FNIA01000071.1"/>
</dbReference>
<dbReference type="InterPro" id="IPR002372">
    <property type="entry name" value="PQQ_rpt_dom"/>
</dbReference>
<dbReference type="Gene3D" id="2.130.10.10">
    <property type="entry name" value="YVTN repeat-like/Quinoprotein amine dehydrogenase"/>
    <property type="match status" value="2"/>
</dbReference>
<name>A0A1H0CAG5_9EURY</name>
<feature type="domain" description="Pyrrolo-quinoline quinone repeat" evidence="1">
    <location>
        <begin position="2"/>
        <end position="127"/>
    </location>
</feature>
<protein>
    <submittedName>
        <fullName evidence="2">PQQ-like domain-containing protein</fullName>
    </submittedName>
</protein>
<dbReference type="EMBL" id="FNIA01000071">
    <property type="protein sequence ID" value="SDN54827.1"/>
    <property type="molecule type" value="Genomic_DNA"/>
</dbReference>
<evidence type="ECO:0000313" key="3">
    <source>
        <dbReference type="Proteomes" id="UP000199370"/>
    </source>
</evidence>
<dbReference type="OrthoDB" id="145878at2157"/>
<keyword evidence="3" id="KW-1185">Reference proteome</keyword>
<feature type="non-terminal residue" evidence="2">
    <location>
        <position position="1"/>
    </location>
</feature>
<dbReference type="Proteomes" id="UP000199370">
    <property type="component" value="Unassembled WGS sequence"/>
</dbReference>
<dbReference type="SMART" id="SM00564">
    <property type="entry name" value="PQQ"/>
    <property type="match status" value="5"/>
</dbReference>
<organism evidence="2 3">
    <name type="scientific">Haloarchaeobius iranensis</name>
    <dbReference type="NCBI Taxonomy" id="996166"/>
    <lineage>
        <taxon>Archaea</taxon>
        <taxon>Methanobacteriati</taxon>
        <taxon>Methanobacteriota</taxon>
        <taxon>Stenosarchaea group</taxon>
        <taxon>Halobacteria</taxon>
        <taxon>Halobacteriales</taxon>
        <taxon>Halorubellaceae</taxon>
        <taxon>Haloarchaeobius</taxon>
    </lineage>
</organism>
<proteinExistence type="predicted"/>
<feature type="domain" description="Pyrrolo-quinoline quinone repeat" evidence="1">
    <location>
        <begin position="142"/>
        <end position="235"/>
    </location>
</feature>
<evidence type="ECO:0000259" key="1">
    <source>
        <dbReference type="Pfam" id="PF13360"/>
    </source>
</evidence>
<dbReference type="PANTHER" id="PTHR34512:SF30">
    <property type="entry name" value="OUTER MEMBRANE PROTEIN ASSEMBLY FACTOR BAMB"/>
    <property type="match status" value="1"/>
</dbReference>
<gene>
    <name evidence="2" type="ORF">SAMN05192554_1711</name>
</gene>
<dbReference type="STRING" id="996166.SAMN05192554_1711"/>
<reference evidence="2 3" key="1">
    <citation type="submission" date="2016-10" db="EMBL/GenBank/DDBJ databases">
        <authorList>
            <person name="de Groot N.N."/>
        </authorList>
    </citation>
    <scope>NUCLEOTIDE SEQUENCE [LARGE SCALE GENOMIC DNA]</scope>
    <source>
        <strain evidence="3">EB21,IBRC-M 10013,KCTC 4048</strain>
    </source>
</reference>
<accession>A0A1H0CAG5</accession>
<dbReference type="PANTHER" id="PTHR34512">
    <property type="entry name" value="CELL SURFACE PROTEIN"/>
    <property type="match status" value="1"/>
</dbReference>
<dbReference type="Pfam" id="PF13360">
    <property type="entry name" value="PQQ_2"/>
    <property type="match status" value="2"/>
</dbReference>
<evidence type="ECO:0000313" key="2">
    <source>
        <dbReference type="EMBL" id="SDN54827.1"/>
    </source>
</evidence>
<dbReference type="AlphaFoldDB" id="A0A1H0CAG5"/>
<dbReference type="SUPFAM" id="SSF50998">
    <property type="entry name" value="Quinoprotein alcohol dehydrogenase-like"/>
    <property type="match status" value="1"/>
</dbReference>
<dbReference type="InterPro" id="IPR015943">
    <property type="entry name" value="WD40/YVTN_repeat-like_dom_sf"/>
</dbReference>